<dbReference type="RefSeq" id="WP_106348574.1">
    <property type="nucleotide sequence ID" value="NZ_PVUE01000005.1"/>
</dbReference>
<proteinExistence type="predicted"/>
<reference evidence="2 3" key="1">
    <citation type="submission" date="2018-03" db="EMBL/GenBank/DDBJ databases">
        <title>Genomic Encyclopedia of Archaeal and Bacterial Type Strains, Phase II (KMG-II): from individual species to whole genera.</title>
        <authorList>
            <person name="Goeker M."/>
        </authorList>
    </citation>
    <scope>NUCLEOTIDE SEQUENCE [LARGE SCALE GENOMIC DNA]</scope>
    <source>
        <strain evidence="2 3">DSM 100065</strain>
    </source>
</reference>
<dbReference type="PANTHER" id="PTHR23131">
    <property type="entry name" value="ENDORIBONUCLEASE LACTB2"/>
    <property type="match status" value="1"/>
</dbReference>
<protein>
    <submittedName>
        <fullName evidence="2">Glyoxylase-like metal-dependent hydrolase (Beta-lactamase superfamily II)</fullName>
    </submittedName>
</protein>
<comment type="caution">
    <text evidence="2">The sequence shown here is derived from an EMBL/GenBank/DDBJ whole genome shotgun (WGS) entry which is preliminary data.</text>
</comment>
<gene>
    <name evidence="2" type="ORF">CLV47_105168</name>
</gene>
<evidence type="ECO:0000313" key="3">
    <source>
        <dbReference type="Proteomes" id="UP000237752"/>
    </source>
</evidence>
<dbReference type="InterPro" id="IPR036388">
    <property type="entry name" value="WH-like_DNA-bd_sf"/>
</dbReference>
<dbReference type="SMART" id="SM00849">
    <property type="entry name" value="Lactamase_B"/>
    <property type="match status" value="1"/>
</dbReference>
<feature type="domain" description="Metallo-beta-lactamase" evidence="1">
    <location>
        <begin position="43"/>
        <end position="260"/>
    </location>
</feature>
<dbReference type="EMBL" id="PVUE01000005">
    <property type="protein sequence ID" value="PRZ42546.1"/>
    <property type="molecule type" value="Genomic_DNA"/>
</dbReference>
<dbReference type="PANTHER" id="PTHR23131:SF4">
    <property type="entry name" value="METALLO-BETA-LACTAMASE SUPERFAMILY POTEIN"/>
    <property type="match status" value="1"/>
</dbReference>
<keyword evidence="2" id="KW-0378">Hydrolase</keyword>
<dbReference type="OrthoDB" id="2971563at2"/>
<keyword evidence="3" id="KW-1185">Reference proteome</keyword>
<evidence type="ECO:0000259" key="1">
    <source>
        <dbReference type="SMART" id="SM00849"/>
    </source>
</evidence>
<dbReference type="AlphaFoldDB" id="A0A2T1A1S2"/>
<dbReference type="Pfam" id="PF00753">
    <property type="entry name" value="Lactamase_B"/>
    <property type="match status" value="1"/>
</dbReference>
<name>A0A2T1A1S2_9ACTN</name>
<dbReference type="InterPro" id="IPR036866">
    <property type="entry name" value="RibonucZ/Hydroxyglut_hydro"/>
</dbReference>
<dbReference type="SUPFAM" id="SSF56281">
    <property type="entry name" value="Metallo-hydrolase/oxidoreductase"/>
    <property type="match status" value="1"/>
</dbReference>
<accession>A0A2T1A1S2</accession>
<sequence>MAAEVTGHKQKAAWLERVLPPVEQVQPGLWSIPVEIPIAPLRYVLVYVLELDDGIAIIDSGWNDTKSYETLVNGLAVGGYQLSDIKDVLITHVHPDHFGLARRVREETGARITLHRAEAATLMTHADDAKNWTAEGFSAMLSDGVPEDEAREFSPTGREFRSLVSDEPIDILIEDGHQLDLPGWNLEGIWTPGHTPGHMCFLDAERKVMFTGDHVLPRITPNISVHSNNPPDSLAKYIDSLTKVGDISLKVDNCEGLPGHEYRFAGIKERTVELVEHHEERLEEVRELVKSRPGITAYDLAAELTWSRSWESFGPQQRRSALGEAVAHVELLHQRGVVTMEGYGIRRWRIAEA</sequence>
<dbReference type="InterPro" id="IPR001279">
    <property type="entry name" value="Metallo-B-lactamas"/>
</dbReference>
<dbReference type="Gene3D" id="3.60.15.10">
    <property type="entry name" value="Ribonuclease Z/Hydroxyacylglutathione hydrolase-like"/>
    <property type="match status" value="1"/>
</dbReference>
<organism evidence="2 3">
    <name type="scientific">Antricoccus suffuscus</name>
    <dbReference type="NCBI Taxonomy" id="1629062"/>
    <lineage>
        <taxon>Bacteria</taxon>
        <taxon>Bacillati</taxon>
        <taxon>Actinomycetota</taxon>
        <taxon>Actinomycetes</taxon>
        <taxon>Geodermatophilales</taxon>
        <taxon>Antricoccaceae</taxon>
        <taxon>Antricoccus</taxon>
    </lineage>
</organism>
<dbReference type="Gene3D" id="1.10.10.10">
    <property type="entry name" value="Winged helix-like DNA-binding domain superfamily/Winged helix DNA-binding domain"/>
    <property type="match status" value="1"/>
</dbReference>
<dbReference type="GO" id="GO:0016787">
    <property type="term" value="F:hydrolase activity"/>
    <property type="evidence" value="ECO:0007669"/>
    <property type="project" value="UniProtKB-KW"/>
</dbReference>
<dbReference type="Proteomes" id="UP000237752">
    <property type="component" value="Unassembled WGS sequence"/>
</dbReference>
<evidence type="ECO:0000313" key="2">
    <source>
        <dbReference type="EMBL" id="PRZ42546.1"/>
    </source>
</evidence>
<dbReference type="InterPro" id="IPR050662">
    <property type="entry name" value="Sec-metab_biosynth-thioest"/>
</dbReference>